<accession>A0ABR0SKN8</accession>
<reference evidence="3 4" key="1">
    <citation type="submission" date="2024-01" db="EMBL/GenBank/DDBJ databases">
        <title>Complete genome of Cladobotryum mycophilum ATHUM6906.</title>
        <authorList>
            <person name="Christinaki A.C."/>
            <person name="Myridakis A.I."/>
            <person name="Kouvelis V.N."/>
        </authorList>
    </citation>
    <scope>NUCLEOTIDE SEQUENCE [LARGE SCALE GENOMIC DNA]</scope>
    <source>
        <strain evidence="3 4">ATHUM6906</strain>
    </source>
</reference>
<feature type="coiled-coil region" evidence="1">
    <location>
        <begin position="78"/>
        <end position="105"/>
    </location>
</feature>
<evidence type="ECO:0000256" key="2">
    <source>
        <dbReference type="SAM" id="MobiDB-lite"/>
    </source>
</evidence>
<protein>
    <submittedName>
        <fullName evidence="3">Uncharacterized protein</fullName>
    </submittedName>
</protein>
<proteinExistence type="predicted"/>
<feature type="region of interest" description="Disordered" evidence="2">
    <location>
        <begin position="171"/>
        <end position="223"/>
    </location>
</feature>
<comment type="caution">
    <text evidence="3">The sequence shown here is derived from an EMBL/GenBank/DDBJ whole genome shotgun (WGS) entry which is preliminary data.</text>
</comment>
<evidence type="ECO:0000313" key="4">
    <source>
        <dbReference type="Proteomes" id="UP001338125"/>
    </source>
</evidence>
<dbReference type="Proteomes" id="UP001338125">
    <property type="component" value="Unassembled WGS sequence"/>
</dbReference>
<organism evidence="3 4">
    <name type="scientific">Cladobotryum mycophilum</name>
    <dbReference type="NCBI Taxonomy" id="491253"/>
    <lineage>
        <taxon>Eukaryota</taxon>
        <taxon>Fungi</taxon>
        <taxon>Dikarya</taxon>
        <taxon>Ascomycota</taxon>
        <taxon>Pezizomycotina</taxon>
        <taxon>Sordariomycetes</taxon>
        <taxon>Hypocreomycetidae</taxon>
        <taxon>Hypocreales</taxon>
        <taxon>Hypocreaceae</taxon>
        <taxon>Cladobotryum</taxon>
    </lineage>
</organism>
<keyword evidence="1" id="KW-0175">Coiled coil</keyword>
<keyword evidence="4" id="KW-1185">Reference proteome</keyword>
<name>A0ABR0SKN8_9HYPO</name>
<feature type="compositionally biased region" description="Basic and acidic residues" evidence="2">
    <location>
        <begin position="188"/>
        <end position="223"/>
    </location>
</feature>
<gene>
    <name evidence="3" type="ORF">PT974_06140</name>
</gene>
<dbReference type="EMBL" id="JAVFKD010000012">
    <property type="protein sequence ID" value="KAK5992724.1"/>
    <property type="molecule type" value="Genomic_DNA"/>
</dbReference>
<sequence length="433" mass="49467">MCLLTSGHCPYCKLLKPITTKNCPKYWYEYKEAVRNNDLDNKPTSEDCDYAEFETIVIKAGRCPRLQNCPSRLVWRQIQRQRAVKAEEQRRLQEKKDERHRQRLAAFAQRHFQKKPVPKMASPVPFLDACRNDALERVERTRLAVKHAEEKFRKAMEFSNLTADDVFNTSVFDSDSEDEGIEPAGPSNEDKGKKGKGKEPALKMRLPADNKPTEHEPAEHEPTREELLAEVDMDNLQEILTSVPDSPILCRLAEEPLDRNDEDVFGIPEEWDPNADDASFVTIDEDDDEVPSDNEEHLLDFVNEEYLSTSVDSNPIPPEFLGLEPSYHESHHSLPAIPEGDEYYGTEGSVVSDVNEPESPGSSIAHRMRYNLKTQLTNGLVKATSYVHPPQFIGWLFSRSHTQHESTAFTEMSRSVFDAENTVQAHNPRFMPL</sequence>
<evidence type="ECO:0000256" key="1">
    <source>
        <dbReference type="SAM" id="Coils"/>
    </source>
</evidence>
<evidence type="ECO:0000313" key="3">
    <source>
        <dbReference type="EMBL" id="KAK5992724.1"/>
    </source>
</evidence>